<dbReference type="KEGG" id="scoe:CP976_42030"/>
<dbReference type="EMBL" id="CP023694">
    <property type="protein sequence ID" value="QEV30015.1"/>
    <property type="molecule type" value="Genomic_DNA"/>
</dbReference>
<keyword evidence="1" id="KW-1133">Transmembrane helix</keyword>
<feature type="domain" description="AbiTii" evidence="2">
    <location>
        <begin position="8"/>
        <end position="193"/>
    </location>
</feature>
<feature type="transmembrane region" description="Helical" evidence="1">
    <location>
        <begin position="247"/>
        <end position="268"/>
    </location>
</feature>
<reference evidence="3 4" key="1">
    <citation type="submission" date="2017-09" db="EMBL/GenBank/DDBJ databases">
        <authorList>
            <person name="Lee N."/>
            <person name="Cho B.-K."/>
        </authorList>
    </citation>
    <scope>NUCLEOTIDE SEQUENCE [LARGE SCALE GENOMIC DNA]</scope>
    <source>
        <strain evidence="3 4">ATCC 13740</strain>
    </source>
</reference>
<dbReference type="RefSeq" id="WP_150485063.1">
    <property type="nucleotide sequence ID" value="NZ_BMTB01000009.1"/>
</dbReference>
<proteinExistence type="predicted"/>
<keyword evidence="1" id="KW-0472">Membrane</keyword>
<dbReference type="AlphaFoldDB" id="A0A5J6IMY4"/>
<gene>
    <name evidence="3" type="ORF">CP976_42030</name>
</gene>
<protein>
    <recommendedName>
        <fullName evidence="2">AbiTii domain-containing protein</fullName>
    </recommendedName>
</protein>
<dbReference type="InterPro" id="IPR041304">
    <property type="entry name" value="AbiTii"/>
</dbReference>
<evidence type="ECO:0000313" key="4">
    <source>
        <dbReference type="Proteomes" id="UP000326598"/>
    </source>
</evidence>
<evidence type="ECO:0000256" key="1">
    <source>
        <dbReference type="SAM" id="Phobius"/>
    </source>
</evidence>
<organism evidence="3 4">
    <name type="scientific">Streptomyces coeruleorubidus</name>
    <dbReference type="NCBI Taxonomy" id="116188"/>
    <lineage>
        <taxon>Bacteria</taxon>
        <taxon>Bacillati</taxon>
        <taxon>Actinomycetota</taxon>
        <taxon>Actinomycetes</taxon>
        <taxon>Kitasatosporales</taxon>
        <taxon>Streptomycetaceae</taxon>
        <taxon>Streptomyces</taxon>
    </lineage>
</organism>
<sequence>MNRRERTLLAQIEQDVLDDGKPLAGALRKCVMLGGHANSAALCDWAQRELRGYDGVDLADIPSYRVVVAPLKVDAAVMNGFVTGQQVSPRQLPDIARDAISNELPLRMGIGELEAAARRVSESGDVLKLQPGQAADLVRLMNHEIGNPRQHITELYWAVAAPALMGVLDQVRTALADLVGELRVAMPSDDDPLPTPEQIGQAMNVAVHGNRSRVVVTNAQASGESSASVAPAADEEPGLFGTTGRRIGAVAVGLATVIGTGAALWPLIK</sequence>
<name>A0A5J6IMY4_STRC4</name>
<evidence type="ECO:0000259" key="2">
    <source>
        <dbReference type="Pfam" id="PF18864"/>
    </source>
</evidence>
<dbReference type="Pfam" id="PF18864">
    <property type="entry name" value="AbiTii"/>
    <property type="match status" value="1"/>
</dbReference>
<accession>A0A5J6IMY4</accession>
<dbReference type="GeneID" id="91422590"/>
<dbReference type="Proteomes" id="UP000326598">
    <property type="component" value="Chromosome"/>
</dbReference>
<keyword evidence="1" id="KW-0812">Transmembrane</keyword>
<evidence type="ECO:0000313" key="3">
    <source>
        <dbReference type="EMBL" id="QEV30015.1"/>
    </source>
</evidence>